<dbReference type="GO" id="GO:0009507">
    <property type="term" value="C:chloroplast"/>
    <property type="evidence" value="ECO:0007669"/>
    <property type="project" value="TreeGrafter"/>
</dbReference>
<dbReference type="EMBL" id="JADFTS010000003">
    <property type="protein sequence ID" value="KAF9617232.1"/>
    <property type="molecule type" value="Genomic_DNA"/>
</dbReference>
<dbReference type="GO" id="GO:0009228">
    <property type="term" value="P:thiamine biosynthetic process"/>
    <property type="evidence" value="ECO:0007669"/>
    <property type="project" value="TreeGrafter"/>
</dbReference>
<name>A0A835IIU0_9MAGN</name>
<dbReference type="GO" id="GO:0008902">
    <property type="term" value="F:hydroxymethylpyrimidine kinase activity"/>
    <property type="evidence" value="ECO:0007669"/>
    <property type="project" value="TreeGrafter"/>
</dbReference>
<evidence type="ECO:0000313" key="2">
    <source>
        <dbReference type="Proteomes" id="UP000631114"/>
    </source>
</evidence>
<dbReference type="OrthoDB" id="10028886at2759"/>
<accession>A0A835IIU0</accession>
<sequence length="178" mass="19532">MVIHIPNMYSVVGVVKLLCHWSSWFKVVLVVDPVMVSTSGDTLVDPSILIAFQHWTYAPSFITFNLLIGLNIFGLQTVETIYNNTISLFLDLSRFGSWISCKSDEESLNPAGRQALVNSTRSGKPSITKGSDSALVIDLVMVSTSGDILADPSIIIAFRPVLQEELLPMADFVALTRL</sequence>
<gene>
    <name evidence="1" type="ORF">IFM89_035114</name>
</gene>
<dbReference type="Proteomes" id="UP000631114">
    <property type="component" value="Unassembled WGS sequence"/>
</dbReference>
<dbReference type="PANTHER" id="PTHR20858">
    <property type="entry name" value="PHOSPHOMETHYLPYRIMIDINE KINASE"/>
    <property type="match status" value="1"/>
</dbReference>
<dbReference type="PANTHER" id="PTHR20858:SF17">
    <property type="entry name" value="HYDROXYMETHYLPYRIMIDINE_PHOSPHOMETHYLPYRIMIDINE KINASE THI20-RELATED"/>
    <property type="match status" value="1"/>
</dbReference>
<protein>
    <submittedName>
        <fullName evidence="1">Uncharacterized protein</fullName>
    </submittedName>
</protein>
<comment type="caution">
    <text evidence="1">The sequence shown here is derived from an EMBL/GenBank/DDBJ whole genome shotgun (WGS) entry which is preliminary data.</text>
</comment>
<keyword evidence="2" id="KW-1185">Reference proteome</keyword>
<proteinExistence type="predicted"/>
<dbReference type="AlphaFoldDB" id="A0A835IIU0"/>
<reference evidence="1 2" key="1">
    <citation type="submission" date="2020-10" db="EMBL/GenBank/DDBJ databases">
        <title>The Coptis chinensis genome and diversification of protoberbering-type alkaloids.</title>
        <authorList>
            <person name="Wang B."/>
            <person name="Shu S."/>
            <person name="Song C."/>
            <person name="Liu Y."/>
        </authorList>
    </citation>
    <scope>NUCLEOTIDE SEQUENCE [LARGE SCALE GENOMIC DNA]</scope>
    <source>
        <strain evidence="1">HL-2020</strain>
        <tissue evidence="1">Leaf</tissue>
    </source>
</reference>
<evidence type="ECO:0000313" key="1">
    <source>
        <dbReference type="EMBL" id="KAF9617232.1"/>
    </source>
</evidence>
<dbReference type="GO" id="GO:0008972">
    <property type="term" value="F:phosphomethylpyrimidine kinase activity"/>
    <property type="evidence" value="ECO:0007669"/>
    <property type="project" value="TreeGrafter"/>
</dbReference>
<organism evidence="1 2">
    <name type="scientific">Coptis chinensis</name>
    <dbReference type="NCBI Taxonomy" id="261450"/>
    <lineage>
        <taxon>Eukaryota</taxon>
        <taxon>Viridiplantae</taxon>
        <taxon>Streptophyta</taxon>
        <taxon>Embryophyta</taxon>
        <taxon>Tracheophyta</taxon>
        <taxon>Spermatophyta</taxon>
        <taxon>Magnoliopsida</taxon>
        <taxon>Ranunculales</taxon>
        <taxon>Ranunculaceae</taxon>
        <taxon>Coptidoideae</taxon>
        <taxon>Coptis</taxon>
    </lineage>
</organism>